<dbReference type="PROSITE" id="PS51077">
    <property type="entry name" value="HTH_ICLR"/>
    <property type="match status" value="1"/>
</dbReference>
<dbReference type="Pfam" id="PF01614">
    <property type="entry name" value="IclR_C"/>
    <property type="match status" value="1"/>
</dbReference>
<keyword evidence="3" id="KW-0804">Transcription</keyword>
<dbReference type="EMBL" id="AP022590">
    <property type="protein sequence ID" value="BBY40085.1"/>
    <property type="molecule type" value="Genomic_DNA"/>
</dbReference>
<dbReference type="SUPFAM" id="SSF46785">
    <property type="entry name" value="Winged helix' DNA-binding domain"/>
    <property type="match status" value="1"/>
</dbReference>
<dbReference type="SUPFAM" id="SSF55781">
    <property type="entry name" value="GAF domain-like"/>
    <property type="match status" value="1"/>
</dbReference>
<dbReference type="InterPro" id="IPR005471">
    <property type="entry name" value="Tscrpt_reg_IclR_N"/>
</dbReference>
<evidence type="ECO:0000256" key="3">
    <source>
        <dbReference type="ARBA" id="ARBA00023163"/>
    </source>
</evidence>
<dbReference type="InterPro" id="IPR036390">
    <property type="entry name" value="WH_DNA-bd_sf"/>
</dbReference>
<dbReference type="InterPro" id="IPR029016">
    <property type="entry name" value="GAF-like_dom_sf"/>
</dbReference>
<feature type="domain" description="IclR-ED" evidence="5">
    <location>
        <begin position="92"/>
        <end position="270"/>
    </location>
</feature>
<accession>A0ABN6AAG1</accession>
<evidence type="ECO:0000259" key="4">
    <source>
        <dbReference type="PROSITE" id="PS51077"/>
    </source>
</evidence>
<sequence>MNRRQEVVGVTETNDAVAAREYGPVPQYPIESVDNALRALMMLVERSEIRLTEVSSHLSVASSTAHRLLAMLAYRGLVRQDPRTKAYRSGPSLDLLAFSVVGRLDIRVRARPVLEKLNADLRETVHLGRLDRAQVDFVDSIESSQALRVSARLGVAMPAHCTSTGKALLAALTDEQLDALYPDTNLAQLTRRSIKSKKALQSELATVRRRGFATSDEEGEEGVVSIAVPLRGGSFALAASVPVSRMDTDFRDVVLENLLAAKAEIDELLP</sequence>
<name>A0ABN6AAG1_MYCNT</name>
<organism evidence="6 7">
    <name type="scientific">Mycobacterium mantenii</name>
    <dbReference type="NCBI Taxonomy" id="560555"/>
    <lineage>
        <taxon>Bacteria</taxon>
        <taxon>Bacillati</taxon>
        <taxon>Actinomycetota</taxon>
        <taxon>Actinomycetes</taxon>
        <taxon>Mycobacteriales</taxon>
        <taxon>Mycobacteriaceae</taxon>
        <taxon>Mycobacterium</taxon>
        <taxon>Mycobacterium avium complex (MAC)</taxon>
    </lineage>
</organism>
<dbReference type="SMART" id="SM00346">
    <property type="entry name" value="HTH_ICLR"/>
    <property type="match status" value="1"/>
</dbReference>
<dbReference type="InterPro" id="IPR014757">
    <property type="entry name" value="Tscrpt_reg_IclR_C"/>
</dbReference>
<dbReference type="PROSITE" id="PS51078">
    <property type="entry name" value="ICLR_ED"/>
    <property type="match status" value="1"/>
</dbReference>
<evidence type="ECO:0000256" key="2">
    <source>
        <dbReference type="ARBA" id="ARBA00023125"/>
    </source>
</evidence>
<protein>
    <submittedName>
        <fullName evidence="6">IclR family transcriptional regulator</fullName>
    </submittedName>
</protein>
<dbReference type="PANTHER" id="PTHR30136">
    <property type="entry name" value="HELIX-TURN-HELIX TRANSCRIPTIONAL REGULATOR, ICLR FAMILY"/>
    <property type="match status" value="1"/>
</dbReference>
<dbReference type="InterPro" id="IPR050707">
    <property type="entry name" value="HTH_MetabolicPath_Reg"/>
</dbReference>
<evidence type="ECO:0000313" key="7">
    <source>
        <dbReference type="Proteomes" id="UP000465812"/>
    </source>
</evidence>
<evidence type="ECO:0000256" key="1">
    <source>
        <dbReference type="ARBA" id="ARBA00023015"/>
    </source>
</evidence>
<evidence type="ECO:0000313" key="6">
    <source>
        <dbReference type="EMBL" id="BBY40085.1"/>
    </source>
</evidence>
<gene>
    <name evidence="6" type="ORF">MMAN_42190</name>
</gene>
<dbReference type="Gene3D" id="3.30.450.40">
    <property type="match status" value="1"/>
</dbReference>
<evidence type="ECO:0000259" key="5">
    <source>
        <dbReference type="PROSITE" id="PS51078"/>
    </source>
</evidence>
<keyword evidence="2" id="KW-0238">DNA-binding</keyword>
<dbReference type="InterPro" id="IPR036388">
    <property type="entry name" value="WH-like_DNA-bd_sf"/>
</dbReference>
<dbReference type="PANTHER" id="PTHR30136:SF35">
    <property type="entry name" value="HTH-TYPE TRANSCRIPTIONAL REGULATOR RV1719"/>
    <property type="match status" value="1"/>
</dbReference>
<dbReference type="Proteomes" id="UP000465812">
    <property type="component" value="Chromosome"/>
</dbReference>
<feature type="domain" description="HTH iclR-type" evidence="4">
    <location>
        <begin position="30"/>
        <end position="91"/>
    </location>
</feature>
<reference evidence="6 7" key="1">
    <citation type="journal article" date="2019" name="Emerg. Microbes Infect.">
        <title>Comprehensive subspecies identification of 175 nontuberculous mycobacteria species based on 7547 genomic profiles.</title>
        <authorList>
            <person name="Matsumoto Y."/>
            <person name="Kinjo T."/>
            <person name="Motooka D."/>
            <person name="Nabeya D."/>
            <person name="Jung N."/>
            <person name="Uechi K."/>
            <person name="Horii T."/>
            <person name="Iida T."/>
            <person name="Fujita J."/>
            <person name="Nakamura S."/>
        </authorList>
    </citation>
    <scope>NUCLEOTIDE SEQUENCE [LARGE SCALE GENOMIC DNA]</scope>
    <source>
        <strain evidence="6 7">JCM 18113</strain>
    </source>
</reference>
<proteinExistence type="predicted"/>
<keyword evidence="1" id="KW-0805">Transcription regulation</keyword>
<dbReference type="Pfam" id="PF09339">
    <property type="entry name" value="HTH_IclR"/>
    <property type="match status" value="1"/>
</dbReference>
<dbReference type="Gene3D" id="1.10.10.10">
    <property type="entry name" value="Winged helix-like DNA-binding domain superfamily/Winged helix DNA-binding domain"/>
    <property type="match status" value="1"/>
</dbReference>
<keyword evidence="7" id="KW-1185">Reference proteome</keyword>